<name>A0AAD5F3I9_PRUDU</name>
<evidence type="ECO:0000313" key="2">
    <source>
        <dbReference type="Proteomes" id="UP001054821"/>
    </source>
</evidence>
<dbReference type="Proteomes" id="UP001054821">
    <property type="component" value="Chromosome 1"/>
</dbReference>
<dbReference type="AlphaFoldDB" id="A0AAD5F3I9"/>
<gene>
    <name evidence="1" type="ORF">L3X38_004897</name>
</gene>
<sequence>MATYVQNLSNQNLLNPSYAGDEKLASYPEPPAKMMMYLKQASYATGSYSEVLSGGSFSPHKYAYSDGGRNEMMLLASKLFPFAFAIVSGETMDNWRWFLQRISDVLLEFFA</sequence>
<evidence type="ECO:0000313" key="1">
    <source>
        <dbReference type="EMBL" id="KAI5352006.1"/>
    </source>
</evidence>
<proteinExistence type="predicted"/>
<comment type="caution">
    <text evidence="1">The sequence shown here is derived from an EMBL/GenBank/DDBJ whole genome shotgun (WGS) entry which is preliminary data.</text>
</comment>
<accession>A0AAD5F3I9</accession>
<keyword evidence="2" id="KW-1185">Reference proteome</keyword>
<organism evidence="1 2">
    <name type="scientific">Prunus dulcis</name>
    <name type="common">Almond</name>
    <name type="synonym">Amygdalus dulcis</name>
    <dbReference type="NCBI Taxonomy" id="3755"/>
    <lineage>
        <taxon>Eukaryota</taxon>
        <taxon>Viridiplantae</taxon>
        <taxon>Streptophyta</taxon>
        <taxon>Embryophyta</taxon>
        <taxon>Tracheophyta</taxon>
        <taxon>Spermatophyta</taxon>
        <taxon>Magnoliopsida</taxon>
        <taxon>eudicotyledons</taxon>
        <taxon>Gunneridae</taxon>
        <taxon>Pentapetalae</taxon>
        <taxon>rosids</taxon>
        <taxon>fabids</taxon>
        <taxon>Rosales</taxon>
        <taxon>Rosaceae</taxon>
        <taxon>Amygdaloideae</taxon>
        <taxon>Amygdaleae</taxon>
        <taxon>Prunus</taxon>
    </lineage>
</organism>
<dbReference type="EMBL" id="JAJFAZ020000001">
    <property type="protein sequence ID" value="KAI5352006.1"/>
    <property type="molecule type" value="Genomic_DNA"/>
</dbReference>
<protein>
    <submittedName>
        <fullName evidence="1">Uncharacterized protein</fullName>
    </submittedName>
</protein>
<reference evidence="1 2" key="1">
    <citation type="journal article" date="2022" name="G3 (Bethesda)">
        <title>Whole-genome sequence and methylome profiling of the almond [Prunus dulcis (Mill.) D.A. Webb] cultivar 'Nonpareil'.</title>
        <authorList>
            <person name="D'Amico-Willman K.M."/>
            <person name="Ouma W.Z."/>
            <person name="Meulia T."/>
            <person name="Sideli G.M."/>
            <person name="Gradziel T.M."/>
            <person name="Fresnedo-Ramirez J."/>
        </authorList>
    </citation>
    <scope>NUCLEOTIDE SEQUENCE [LARGE SCALE GENOMIC DNA]</scope>
    <source>
        <strain evidence="1">Clone GOH B32 T37-40</strain>
    </source>
</reference>